<proteinExistence type="predicted"/>
<dbReference type="KEGG" id="lbc:LACBIDRAFT_330575"/>
<evidence type="ECO:0000313" key="1">
    <source>
        <dbReference type="EMBL" id="EDR04441.1"/>
    </source>
</evidence>
<dbReference type="EMBL" id="DS547118">
    <property type="protein sequence ID" value="EDR04441.1"/>
    <property type="molecule type" value="Genomic_DNA"/>
</dbReference>
<accession>B0DLR8</accession>
<name>B0DLR8_LACBS</name>
<dbReference type="HOGENOM" id="CLU_685241_0_0_1"/>
<dbReference type="Proteomes" id="UP000001194">
    <property type="component" value="Unassembled WGS sequence"/>
</dbReference>
<dbReference type="AlphaFoldDB" id="B0DLR8"/>
<dbReference type="InParanoid" id="B0DLR8"/>
<protein>
    <submittedName>
        <fullName evidence="1">Predicted protein</fullName>
    </submittedName>
</protein>
<evidence type="ECO:0000313" key="2">
    <source>
        <dbReference type="Proteomes" id="UP000001194"/>
    </source>
</evidence>
<dbReference type="GeneID" id="6080480"/>
<keyword evidence="2" id="KW-1185">Reference proteome</keyword>
<reference evidence="1 2" key="1">
    <citation type="journal article" date="2008" name="Nature">
        <title>The genome of Laccaria bicolor provides insights into mycorrhizal symbiosis.</title>
        <authorList>
            <person name="Martin F."/>
            <person name="Aerts A."/>
            <person name="Ahren D."/>
            <person name="Brun A."/>
            <person name="Danchin E.G.J."/>
            <person name="Duchaussoy F."/>
            <person name="Gibon J."/>
            <person name="Kohler A."/>
            <person name="Lindquist E."/>
            <person name="Pereda V."/>
            <person name="Salamov A."/>
            <person name="Shapiro H.J."/>
            <person name="Wuyts J."/>
            <person name="Blaudez D."/>
            <person name="Buee M."/>
            <person name="Brokstein P."/>
            <person name="Canbaeck B."/>
            <person name="Cohen D."/>
            <person name="Courty P.E."/>
            <person name="Coutinho P.M."/>
            <person name="Delaruelle C."/>
            <person name="Detter J.C."/>
            <person name="Deveau A."/>
            <person name="DiFazio S."/>
            <person name="Duplessis S."/>
            <person name="Fraissinet-Tachet L."/>
            <person name="Lucic E."/>
            <person name="Frey-Klett P."/>
            <person name="Fourrey C."/>
            <person name="Feussner I."/>
            <person name="Gay G."/>
            <person name="Grimwood J."/>
            <person name="Hoegger P.J."/>
            <person name="Jain P."/>
            <person name="Kilaru S."/>
            <person name="Labbe J."/>
            <person name="Lin Y.C."/>
            <person name="Legue V."/>
            <person name="Le Tacon F."/>
            <person name="Marmeisse R."/>
            <person name="Melayah D."/>
            <person name="Montanini B."/>
            <person name="Muratet M."/>
            <person name="Nehls U."/>
            <person name="Niculita-Hirzel H."/>
            <person name="Oudot-Le Secq M.P."/>
            <person name="Peter M."/>
            <person name="Quesneville H."/>
            <person name="Rajashekar B."/>
            <person name="Reich M."/>
            <person name="Rouhier N."/>
            <person name="Schmutz J."/>
            <person name="Yin T."/>
            <person name="Chalot M."/>
            <person name="Henrissat B."/>
            <person name="Kuees U."/>
            <person name="Lucas S."/>
            <person name="Van de Peer Y."/>
            <person name="Podila G.K."/>
            <person name="Polle A."/>
            <person name="Pukkila P.J."/>
            <person name="Richardson P.M."/>
            <person name="Rouze P."/>
            <person name="Sanders I.R."/>
            <person name="Stajich J.E."/>
            <person name="Tunlid A."/>
            <person name="Tuskan G."/>
            <person name="Grigoriev I.V."/>
        </authorList>
    </citation>
    <scope>NUCLEOTIDE SEQUENCE [LARGE SCALE GENOMIC DNA]</scope>
    <source>
        <strain evidence="2">S238N-H82 / ATCC MYA-4686</strain>
    </source>
</reference>
<organism evidence="2">
    <name type="scientific">Laccaria bicolor (strain S238N-H82 / ATCC MYA-4686)</name>
    <name type="common">Bicoloured deceiver</name>
    <name type="synonym">Laccaria laccata var. bicolor</name>
    <dbReference type="NCBI Taxonomy" id="486041"/>
    <lineage>
        <taxon>Eukaryota</taxon>
        <taxon>Fungi</taxon>
        <taxon>Dikarya</taxon>
        <taxon>Basidiomycota</taxon>
        <taxon>Agaricomycotina</taxon>
        <taxon>Agaricomycetes</taxon>
        <taxon>Agaricomycetidae</taxon>
        <taxon>Agaricales</taxon>
        <taxon>Agaricineae</taxon>
        <taxon>Hydnangiaceae</taxon>
        <taxon>Laccaria</taxon>
    </lineage>
</organism>
<sequence>MEGRSGHASPDASRSVRRGRILKRTWGGEYHVPVHLKLQRTASTSIPCPNASGGFGRGHPSITESLLHDASTTPNWFDGGYCGFAVDAHKRNDGQESARATLTLFKKHHGKPQKHSSDARAAVTCTRVAATRGNTTARQGQGKVKACGQKTFQVSTPLRLVLVVAFYFGGHRFSEARAFMGMDDTRSVKKHALTAHRSKNSETPLEEERRGLRRSSCFFVASLETSKPTVTELQSSDADQAIVRTLHIKGYRMQDFLDTLKRCSSLVNLVLNEQDCIEHEPTTTPLTVVKPDSLKSLYVNALDENCFEDLDVFFPEISQGSFKSFRTLVFRSSCAETITRFSFIGYIFSEEEMVSFLLGLPHLSELVLYNSKQAPPFSNIFIDALHSRAGCTDSESFLLPNL</sequence>
<gene>
    <name evidence="1" type="ORF">LACBIDRAFT_330575</name>
</gene>
<dbReference type="RefSeq" id="XP_001884960.1">
    <property type="nucleotide sequence ID" value="XM_001884925.1"/>
</dbReference>